<comment type="caution">
    <text evidence="1">The sequence shown here is derived from an EMBL/GenBank/DDBJ whole genome shotgun (WGS) entry which is preliminary data.</text>
</comment>
<organism evidence="1 2">
    <name type="scientific">Stutzerimonas tarimensis</name>
    <dbReference type="NCBI Taxonomy" id="1507735"/>
    <lineage>
        <taxon>Bacteria</taxon>
        <taxon>Pseudomonadati</taxon>
        <taxon>Pseudomonadota</taxon>
        <taxon>Gammaproteobacteria</taxon>
        <taxon>Pseudomonadales</taxon>
        <taxon>Pseudomonadaceae</taxon>
        <taxon>Stutzerimonas</taxon>
    </lineage>
</organism>
<name>A0ABV7T8A5_9GAMM</name>
<sequence length="151" mass="16885">MLQITVHHDFEAPATAIWELLADFADIQRWWPTDEASVQIDRVELEGEGIGLTRHIYNKGFPAPVSERLDAQDPASLSYQLSIVGERPAGLTGYQATGRIEPMGDDSCRLHYRGEFTVQPGRAQEAEAFLRGAYALMFKGLEQTVVREHAN</sequence>
<evidence type="ECO:0000313" key="1">
    <source>
        <dbReference type="EMBL" id="MFC3608822.1"/>
    </source>
</evidence>
<dbReference type="PANTHER" id="PTHR33789">
    <property type="entry name" value="LACHRYMATORY-FACTOR SYNTHASE"/>
    <property type="match status" value="1"/>
</dbReference>
<keyword evidence="2" id="KW-1185">Reference proteome</keyword>
<dbReference type="Pfam" id="PF10604">
    <property type="entry name" value="Polyketide_cyc2"/>
    <property type="match status" value="1"/>
</dbReference>
<dbReference type="Proteomes" id="UP001595630">
    <property type="component" value="Unassembled WGS sequence"/>
</dbReference>
<dbReference type="PANTHER" id="PTHR33789:SF11">
    <property type="entry name" value="OS05G0202300 PROTEIN"/>
    <property type="match status" value="1"/>
</dbReference>
<reference evidence="2" key="1">
    <citation type="journal article" date="2019" name="Int. J. Syst. Evol. Microbiol.">
        <title>The Global Catalogue of Microorganisms (GCM) 10K type strain sequencing project: providing services to taxonomists for standard genome sequencing and annotation.</title>
        <authorList>
            <consortium name="The Broad Institute Genomics Platform"/>
            <consortium name="The Broad Institute Genome Sequencing Center for Infectious Disease"/>
            <person name="Wu L."/>
            <person name="Ma J."/>
        </authorList>
    </citation>
    <scope>NUCLEOTIDE SEQUENCE [LARGE SCALE GENOMIC DNA]</scope>
    <source>
        <strain evidence="2">KCTC 42447</strain>
    </source>
</reference>
<dbReference type="Gene3D" id="3.30.530.20">
    <property type="match status" value="1"/>
</dbReference>
<dbReference type="RefSeq" id="WP_386365712.1">
    <property type="nucleotide sequence ID" value="NZ_JBHRXZ010000022.1"/>
</dbReference>
<proteinExistence type="predicted"/>
<dbReference type="InterPro" id="IPR053249">
    <property type="entry name" value="LFS"/>
</dbReference>
<accession>A0ABV7T8A5</accession>
<protein>
    <submittedName>
        <fullName evidence="1">SRPBCC family protein</fullName>
    </submittedName>
</protein>
<dbReference type="CDD" id="cd07821">
    <property type="entry name" value="PYR_PYL_RCAR_like"/>
    <property type="match status" value="1"/>
</dbReference>
<gene>
    <name evidence="1" type="ORF">ACFOMF_13625</name>
</gene>
<dbReference type="InterPro" id="IPR023393">
    <property type="entry name" value="START-like_dom_sf"/>
</dbReference>
<dbReference type="SUPFAM" id="SSF55961">
    <property type="entry name" value="Bet v1-like"/>
    <property type="match status" value="1"/>
</dbReference>
<dbReference type="EMBL" id="JBHRXZ010000022">
    <property type="protein sequence ID" value="MFC3608822.1"/>
    <property type="molecule type" value="Genomic_DNA"/>
</dbReference>
<evidence type="ECO:0000313" key="2">
    <source>
        <dbReference type="Proteomes" id="UP001595630"/>
    </source>
</evidence>
<dbReference type="InterPro" id="IPR019587">
    <property type="entry name" value="Polyketide_cyclase/dehydratase"/>
</dbReference>